<comment type="caution">
    <text evidence="8">The sequence shown here is derived from an EMBL/GenBank/DDBJ whole genome shotgun (WGS) entry which is preliminary data.</text>
</comment>
<accession>A0A8G1XGN5</accession>
<dbReference type="Pfam" id="PF00293">
    <property type="entry name" value="NUDIX"/>
    <property type="match status" value="1"/>
</dbReference>
<evidence type="ECO:0000256" key="1">
    <source>
        <dbReference type="ARBA" id="ARBA00001946"/>
    </source>
</evidence>
<feature type="domain" description="Nudix hydrolase" evidence="6">
    <location>
        <begin position="15"/>
        <end position="141"/>
    </location>
</feature>
<evidence type="ECO:0000313" key="7">
    <source>
        <dbReference type="EMBL" id="ROR46867.1"/>
    </source>
</evidence>
<comment type="similarity">
    <text evidence="2 5">Belongs to the Nudix hydrolase family.</text>
</comment>
<dbReference type="GO" id="GO:0016787">
    <property type="term" value="F:hydrolase activity"/>
    <property type="evidence" value="ECO:0007669"/>
    <property type="project" value="UniProtKB-KW"/>
</dbReference>
<dbReference type="SUPFAM" id="SSF55811">
    <property type="entry name" value="Nudix"/>
    <property type="match status" value="1"/>
</dbReference>
<dbReference type="Proteomes" id="UP000267408">
    <property type="component" value="Unassembled WGS sequence"/>
</dbReference>
<dbReference type="InterPro" id="IPR015797">
    <property type="entry name" value="NUDIX_hydrolase-like_dom_sf"/>
</dbReference>
<evidence type="ECO:0000259" key="6">
    <source>
        <dbReference type="PROSITE" id="PS51462"/>
    </source>
</evidence>
<reference evidence="9 10" key="1">
    <citation type="submission" date="2018-11" db="EMBL/GenBank/DDBJ databases">
        <title>Sequencing the genomes of 1000 actinobacteria strains.</title>
        <authorList>
            <person name="Klenk H.-P."/>
        </authorList>
    </citation>
    <scope>NUCLEOTIDE SEQUENCE [LARGE SCALE GENOMIC DNA]</scope>
    <source>
        <strain evidence="7 10">DSM 44780</strain>
        <strain evidence="8 9">DSM 44781</strain>
    </source>
</reference>
<dbReference type="AlphaFoldDB" id="A0A3N4RUM2"/>
<accession>A0A3N4RUM2</accession>
<dbReference type="PANTHER" id="PTHR43046">
    <property type="entry name" value="GDP-MANNOSE MANNOSYL HYDROLASE"/>
    <property type="match status" value="1"/>
</dbReference>
<dbReference type="Gene3D" id="3.90.79.10">
    <property type="entry name" value="Nucleoside Triphosphate Pyrophosphohydrolase"/>
    <property type="match status" value="1"/>
</dbReference>
<sequence>MTDFRELVRQARDEGIAELLGGVVVRDGSGRILLVRRSPEDYLGGWWEIPGGSLEPGEHPRDGAARELAEETGLTGLALAYLHAADFTGRTGLRARQFAFTAAVPDGAPVTLTEHDAHRWARPDDLPEVSGHHREILARLR</sequence>
<dbReference type="EMBL" id="RJVJ01000001">
    <property type="protein sequence ID" value="ROR46867.1"/>
    <property type="molecule type" value="Genomic_DNA"/>
</dbReference>
<dbReference type="PROSITE" id="PS00893">
    <property type="entry name" value="NUDIX_BOX"/>
    <property type="match status" value="1"/>
</dbReference>
<keyword evidence="3 5" id="KW-0378">Hydrolase</keyword>
<dbReference type="InterPro" id="IPR000086">
    <property type="entry name" value="NUDIX_hydrolase_dom"/>
</dbReference>
<dbReference type="PRINTS" id="PR00502">
    <property type="entry name" value="NUDIXFAMILY"/>
</dbReference>
<protein>
    <submittedName>
        <fullName evidence="8">8-oxo-dGTP diphosphatase</fullName>
    </submittedName>
</protein>
<evidence type="ECO:0000256" key="2">
    <source>
        <dbReference type="ARBA" id="ARBA00005582"/>
    </source>
</evidence>
<proteinExistence type="inferred from homology"/>
<comment type="cofactor">
    <cofactor evidence="1">
        <name>Mg(2+)</name>
        <dbReference type="ChEBI" id="CHEBI:18420"/>
    </cofactor>
</comment>
<keyword evidence="4" id="KW-0460">Magnesium</keyword>
<evidence type="ECO:0000313" key="10">
    <source>
        <dbReference type="Proteomes" id="UP000267408"/>
    </source>
</evidence>
<gene>
    <name evidence="8" type="ORF">EDD38_5410</name>
    <name evidence="7" type="ORF">EDD39_5158</name>
</gene>
<dbReference type="PROSITE" id="PS51462">
    <property type="entry name" value="NUDIX"/>
    <property type="match status" value="1"/>
</dbReference>
<organism evidence="8 9">
    <name type="scientific">Kitasatospora cineracea</name>
    <dbReference type="NCBI Taxonomy" id="88074"/>
    <lineage>
        <taxon>Bacteria</taxon>
        <taxon>Bacillati</taxon>
        <taxon>Actinomycetota</taxon>
        <taxon>Actinomycetes</taxon>
        <taxon>Kitasatosporales</taxon>
        <taxon>Streptomycetaceae</taxon>
        <taxon>Kitasatospora</taxon>
    </lineage>
</organism>
<dbReference type="InterPro" id="IPR020476">
    <property type="entry name" value="Nudix_hydrolase"/>
</dbReference>
<evidence type="ECO:0000256" key="5">
    <source>
        <dbReference type="RuleBase" id="RU003476"/>
    </source>
</evidence>
<dbReference type="InterPro" id="IPR020084">
    <property type="entry name" value="NUDIX_hydrolase_CS"/>
</dbReference>
<evidence type="ECO:0000313" key="8">
    <source>
        <dbReference type="EMBL" id="RPE37028.1"/>
    </source>
</evidence>
<dbReference type="RefSeq" id="WP_162870128.1">
    <property type="nucleotide sequence ID" value="NZ_JBEYIY010000085.1"/>
</dbReference>
<evidence type="ECO:0000313" key="9">
    <source>
        <dbReference type="Proteomes" id="UP000266906"/>
    </source>
</evidence>
<keyword evidence="9" id="KW-1185">Reference proteome</keyword>
<evidence type="ECO:0000256" key="4">
    <source>
        <dbReference type="ARBA" id="ARBA00022842"/>
    </source>
</evidence>
<name>A0A3N4RUM2_9ACTN</name>
<dbReference type="PANTHER" id="PTHR43046:SF12">
    <property type="entry name" value="GDP-MANNOSE MANNOSYL HYDROLASE"/>
    <property type="match status" value="1"/>
</dbReference>
<evidence type="ECO:0000256" key="3">
    <source>
        <dbReference type="ARBA" id="ARBA00022801"/>
    </source>
</evidence>
<dbReference type="Proteomes" id="UP000266906">
    <property type="component" value="Unassembled WGS sequence"/>
</dbReference>
<dbReference type="EMBL" id="RKQG01000001">
    <property type="protein sequence ID" value="RPE37028.1"/>
    <property type="molecule type" value="Genomic_DNA"/>
</dbReference>